<dbReference type="Proteomes" id="UP000565745">
    <property type="component" value="Unassembled WGS sequence"/>
</dbReference>
<keyword evidence="1" id="KW-0732">Signal</keyword>
<evidence type="ECO:0000313" key="2">
    <source>
        <dbReference type="EMBL" id="MBB4173861.1"/>
    </source>
</evidence>
<accession>A0A7W6M7I4</accession>
<keyword evidence="3" id="KW-1185">Reference proteome</keyword>
<dbReference type="RefSeq" id="WP_025057319.1">
    <property type="nucleotide sequence ID" value="NZ_JACIFU010000002.1"/>
</dbReference>
<dbReference type="EMBL" id="JACIFU010000002">
    <property type="protein sequence ID" value="MBB4173861.1"/>
    <property type="molecule type" value="Genomic_DNA"/>
</dbReference>
<sequence>MRSLILAMMLSAGPALASDLSCTFTQECMEGESCAETNYAFAVEGMNDKGRAVTGVTDSETMRGNLVETDGQQHIVFVGKGALHMLSISEGNETRYTVHMGGPMAITYLGSCEMGDG</sequence>
<reference evidence="2 3" key="1">
    <citation type="submission" date="2020-08" db="EMBL/GenBank/DDBJ databases">
        <title>Genomic Encyclopedia of Type Strains, Phase IV (KMG-IV): sequencing the most valuable type-strain genomes for metagenomic binning, comparative biology and taxonomic classification.</title>
        <authorList>
            <person name="Goeker M."/>
        </authorList>
    </citation>
    <scope>NUCLEOTIDE SEQUENCE [LARGE SCALE GENOMIC DNA]</scope>
    <source>
        <strain evidence="2 3">DSM 101015</strain>
    </source>
</reference>
<evidence type="ECO:0000313" key="3">
    <source>
        <dbReference type="Proteomes" id="UP000565745"/>
    </source>
</evidence>
<comment type="caution">
    <text evidence="2">The sequence shown here is derived from an EMBL/GenBank/DDBJ whole genome shotgun (WGS) entry which is preliminary data.</text>
</comment>
<name>A0A7W6M7I4_9RHOB</name>
<feature type="chain" id="PRO_5030792236" evidence="1">
    <location>
        <begin position="18"/>
        <end position="117"/>
    </location>
</feature>
<protein>
    <submittedName>
        <fullName evidence="2">Uncharacterized protein</fullName>
    </submittedName>
</protein>
<dbReference type="OrthoDB" id="7876140at2"/>
<feature type="signal peptide" evidence="1">
    <location>
        <begin position="1"/>
        <end position="17"/>
    </location>
</feature>
<organism evidence="2 3">
    <name type="scientific">Sulfitobacter noctilucicola</name>
    <dbReference type="NCBI Taxonomy" id="1342301"/>
    <lineage>
        <taxon>Bacteria</taxon>
        <taxon>Pseudomonadati</taxon>
        <taxon>Pseudomonadota</taxon>
        <taxon>Alphaproteobacteria</taxon>
        <taxon>Rhodobacterales</taxon>
        <taxon>Roseobacteraceae</taxon>
        <taxon>Sulfitobacter</taxon>
    </lineage>
</organism>
<dbReference type="AlphaFoldDB" id="A0A7W6M7I4"/>
<evidence type="ECO:0000256" key="1">
    <source>
        <dbReference type="SAM" id="SignalP"/>
    </source>
</evidence>
<gene>
    <name evidence="2" type="ORF">GGR93_001634</name>
</gene>
<proteinExistence type="predicted"/>